<organism evidence="9 10">
    <name type="scientific">Variovorax humicola</name>
    <dbReference type="NCBI Taxonomy" id="1769758"/>
    <lineage>
        <taxon>Bacteria</taxon>
        <taxon>Pseudomonadati</taxon>
        <taxon>Pseudomonadota</taxon>
        <taxon>Betaproteobacteria</taxon>
        <taxon>Burkholderiales</taxon>
        <taxon>Comamonadaceae</taxon>
        <taxon>Variovorax</taxon>
    </lineage>
</organism>
<dbReference type="SUPFAM" id="SSF161098">
    <property type="entry name" value="MetI-like"/>
    <property type="match status" value="1"/>
</dbReference>
<gene>
    <name evidence="9" type="ORF">WKW80_27830</name>
</gene>
<evidence type="ECO:0000256" key="7">
    <source>
        <dbReference type="RuleBase" id="RU363032"/>
    </source>
</evidence>
<keyword evidence="6 7" id="KW-0472">Membrane</keyword>
<dbReference type="CDD" id="cd06261">
    <property type="entry name" value="TM_PBP2"/>
    <property type="match status" value="1"/>
</dbReference>
<dbReference type="InterPro" id="IPR000515">
    <property type="entry name" value="MetI-like"/>
</dbReference>
<dbReference type="Pfam" id="PF00528">
    <property type="entry name" value="BPD_transp_1"/>
    <property type="match status" value="1"/>
</dbReference>
<evidence type="ECO:0000256" key="3">
    <source>
        <dbReference type="ARBA" id="ARBA00022475"/>
    </source>
</evidence>
<name>A0ABU8W8B3_9BURK</name>
<feature type="transmembrane region" description="Helical" evidence="7">
    <location>
        <begin position="134"/>
        <end position="156"/>
    </location>
</feature>
<feature type="transmembrane region" description="Helical" evidence="7">
    <location>
        <begin position="236"/>
        <end position="256"/>
    </location>
</feature>
<dbReference type="Gene3D" id="1.10.3720.10">
    <property type="entry name" value="MetI-like"/>
    <property type="match status" value="1"/>
</dbReference>
<reference evidence="9 10" key="1">
    <citation type="submission" date="2024-03" db="EMBL/GenBank/DDBJ databases">
        <title>Novel species of the genus Variovorax.</title>
        <authorList>
            <person name="Liu Q."/>
            <person name="Xin Y.-H."/>
        </authorList>
    </citation>
    <scope>NUCLEOTIDE SEQUENCE [LARGE SCALE GENOMIC DNA]</scope>
    <source>
        <strain evidence="9 10">KACC 18501</strain>
    </source>
</reference>
<dbReference type="InterPro" id="IPR035906">
    <property type="entry name" value="MetI-like_sf"/>
</dbReference>
<comment type="subcellular location">
    <subcellularLocation>
        <location evidence="1 7">Cell membrane</location>
        <topology evidence="1 7">Multi-pass membrane protein</topology>
    </subcellularLocation>
</comment>
<evidence type="ECO:0000313" key="10">
    <source>
        <dbReference type="Proteomes" id="UP001363010"/>
    </source>
</evidence>
<evidence type="ECO:0000256" key="6">
    <source>
        <dbReference type="ARBA" id="ARBA00023136"/>
    </source>
</evidence>
<keyword evidence="2 7" id="KW-0813">Transport</keyword>
<feature type="transmembrane region" description="Helical" evidence="7">
    <location>
        <begin position="9"/>
        <end position="30"/>
    </location>
</feature>
<keyword evidence="10" id="KW-1185">Reference proteome</keyword>
<dbReference type="PANTHER" id="PTHR43163:SF6">
    <property type="entry name" value="DIPEPTIDE TRANSPORT SYSTEM PERMEASE PROTEIN DPPB-RELATED"/>
    <property type="match status" value="1"/>
</dbReference>
<dbReference type="EMBL" id="JBBKZV010000026">
    <property type="protein sequence ID" value="MEJ8825798.1"/>
    <property type="molecule type" value="Genomic_DNA"/>
</dbReference>
<dbReference type="InterPro" id="IPR045621">
    <property type="entry name" value="BPD_transp_1_N"/>
</dbReference>
<dbReference type="PROSITE" id="PS50928">
    <property type="entry name" value="ABC_TM1"/>
    <property type="match status" value="1"/>
</dbReference>
<evidence type="ECO:0000256" key="2">
    <source>
        <dbReference type="ARBA" id="ARBA00022448"/>
    </source>
</evidence>
<evidence type="ECO:0000256" key="4">
    <source>
        <dbReference type="ARBA" id="ARBA00022692"/>
    </source>
</evidence>
<evidence type="ECO:0000313" key="9">
    <source>
        <dbReference type="EMBL" id="MEJ8825798.1"/>
    </source>
</evidence>
<evidence type="ECO:0000256" key="5">
    <source>
        <dbReference type="ARBA" id="ARBA00022989"/>
    </source>
</evidence>
<evidence type="ECO:0000256" key="1">
    <source>
        <dbReference type="ARBA" id="ARBA00004651"/>
    </source>
</evidence>
<accession>A0ABU8W8B3</accession>
<evidence type="ECO:0000259" key="8">
    <source>
        <dbReference type="PROSITE" id="PS50928"/>
    </source>
</evidence>
<feature type="transmembrane region" description="Helical" evidence="7">
    <location>
        <begin position="176"/>
        <end position="196"/>
    </location>
</feature>
<dbReference type="RefSeq" id="WP_340366830.1">
    <property type="nucleotide sequence ID" value="NZ_JBBKZV010000026.1"/>
</dbReference>
<feature type="transmembrane region" description="Helical" evidence="7">
    <location>
        <begin position="286"/>
        <end position="306"/>
    </location>
</feature>
<keyword evidence="5 7" id="KW-1133">Transmembrane helix</keyword>
<feature type="transmembrane region" description="Helical" evidence="7">
    <location>
        <begin position="99"/>
        <end position="122"/>
    </location>
</feature>
<dbReference type="PANTHER" id="PTHR43163">
    <property type="entry name" value="DIPEPTIDE TRANSPORT SYSTEM PERMEASE PROTEIN DPPB-RELATED"/>
    <property type="match status" value="1"/>
</dbReference>
<protein>
    <submittedName>
        <fullName evidence="9">ABC transporter permease</fullName>
    </submittedName>
</protein>
<sequence>MLRLIARRLLWSVPLVFLATFLTFLLNSLAPGDLARTLMQGEGTQEQYQELRHELGLDQSLVVRYGQWLGHAAKGDLGQSYFTKESVVSLLNDRIGVTLSLMVGVLVICMAAGLALGVTSALRGGWVGRAIDTLSLVGLTLPSFWVALVLIAVFAVALQWLPATGYTPLKQDPRAWFLGLLLPVLSVSLISITTIAKQTRDSMNEVMGRDFIRSLRACGLPERSVIWKHALRNASLPVVTVLGLVMVNAISGTVFVERAFVLPGLGSLAVSAAQNNDLALMQGATLYFTLLTVAINLLVDLSYGWLNPKVRVA</sequence>
<comment type="caution">
    <text evidence="9">The sequence shown here is derived from an EMBL/GenBank/DDBJ whole genome shotgun (WGS) entry which is preliminary data.</text>
</comment>
<keyword evidence="3" id="KW-1003">Cell membrane</keyword>
<dbReference type="Pfam" id="PF19300">
    <property type="entry name" value="BPD_transp_1_N"/>
    <property type="match status" value="1"/>
</dbReference>
<dbReference type="Proteomes" id="UP001363010">
    <property type="component" value="Unassembled WGS sequence"/>
</dbReference>
<feature type="domain" description="ABC transmembrane type-1" evidence="8">
    <location>
        <begin position="95"/>
        <end position="299"/>
    </location>
</feature>
<comment type="similarity">
    <text evidence="7">Belongs to the binding-protein-dependent transport system permease family.</text>
</comment>
<keyword evidence="4 7" id="KW-0812">Transmembrane</keyword>
<proteinExistence type="inferred from homology"/>